<dbReference type="PANTHER" id="PTHR46743">
    <property type="entry name" value="TEICHOIC ACIDS EXPORT ATP-BINDING PROTEIN TAGH"/>
    <property type="match status" value="1"/>
</dbReference>
<evidence type="ECO:0000256" key="2">
    <source>
        <dbReference type="ARBA" id="ARBA00022448"/>
    </source>
</evidence>
<protein>
    <submittedName>
        <fullName evidence="6">Lipopolysaccharide transport system ATP-binding protein</fullName>
    </submittedName>
</protein>
<evidence type="ECO:0000259" key="5">
    <source>
        <dbReference type="PROSITE" id="PS50893"/>
    </source>
</evidence>
<proteinExistence type="inferred from homology"/>
<dbReference type="AlphaFoldDB" id="A0A7Z1GTU8"/>
<dbReference type="InterPro" id="IPR050683">
    <property type="entry name" value="Bact_Polysacc_Export_ATP-bd"/>
</dbReference>
<dbReference type="InterPro" id="IPR029439">
    <property type="entry name" value="Wzt_C"/>
</dbReference>
<dbReference type="InterPro" id="IPR027417">
    <property type="entry name" value="P-loop_NTPase"/>
</dbReference>
<dbReference type="Gene3D" id="2.70.50.60">
    <property type="entry name" value="abc- transporter (atp binding component) like domain"/>
    <property type="match status" value="1"/>
</dbReference>
<dbReference type="GO" id="GO:0140359">
    <property type="term" value="F:ABC-type transporter activity"/>
    <property type="evidence" value="ECO:0007669"/>
    <property type="project" value="InterPro"/>
</dbReference>
<dbReference type="InterPro" id="IPR017871">
    <property type="entry name" value="ABC_transporter-like_CS"/>
</dbReference>
<organism evidence="6 7">
    <name type="scientific">Pseudomonas poae</name>
    <dbReference type="NCBI Taxonomy" id="200451"/>
    <lineage>
        <taxon>Bacteria</taxon>
        <taxon>Pseudomonadati</taxon>
        <taxon>Pseudomonadota</taxon>
        <taxon>Gammaproteobacteria</taxon>
        <taxon>Pseudomonadales</taxon>
        <taxon>Pseudomonadaceae</taxon>
        <taxon>Pseudomonas</taxon>
    </lineage>
</organism>
<dbReference type="Pfam" id="PF14524">
    <property type="entry name" value="Wzt_C"/>
    <property type="match status" value="1"/>
</dbReference>
<dbReference type="RefSeq" id="WP_098478999.1">
    <property type="nucleotide sequence ID" value="NZ_PDJN01000001.1"/>
</dbReference>
<name>A0A7Z1GTU8_9PSED</name>
<reference evidence="6 7" key="1">
    <citation type="submission" date="2017-09" db="EMBL/GenBank/DDBJ databases">
        <authorList>
            <person name="DeBolt S."/>
            <person name="Huntemann M."/>
            <person name="Clum A."/>
            <person name="Pillay M."/>
            <person name="Palaniappan K."/>
            <person name="Varghese N."/>
            <person name="Mikhailova N."/>
            <person name="Stamatis D."/>
            <person name="Reddy T."/>
            <person name="Daum C."/>
            <person name="Shapiro N."/>
            <person name="Ivanova N."/>
            <person name="Kyrpides N."/>
            <person name="Woyke T."/>
        </authorList>
    </citation>
    <scope>NUCLEOTIDE SEQUENCE [LARGE SCALE GENOMIC DNA]</scope>
    <source>
        <strain evidence="6 7">A2-S9</strain>
    </source>
</reference>
<keyword evidence="2" id="KW-0813">Transport</keyword>
<feature type="domain" description="ABC transporter" evidence="5">
    <location>
        <begin position="7"/>
        <end position="248"/>
    </location>
</feature>
<dbReference type="EMBL" id="PDJN01000001">
    <property type="protein sequence ID" value="PFG70473.1"/>
    <property type="molecule type" value="Genomic_DNA"/>
</dbReference>
<dbReference type="SMART" id="SM00382">
    <property type="entry name" value="AAA"/>
    <property type="match status" value="1"/>
</dbReference>
<evidence type="ECO:0000256" key="1">
    <source>
        <dbReference type="ARBA" id="ARBA00005417"/>
    </source>
</evidence>
<evidence type="ECO:0000256" key="3">
    <source>
        <dbReference type="ARBA" id="ARBA00022741"/>
    </source>
</evidence>
<dbReference type="InterPro" id="IPR003593">
    <property type="entry name" value="AAA+_ATPase"/>
</dbReference>
<dbReference type="PANTHER" id="PTHR46743:SF2">
    <property type="entry name" value="TEICHOIC ACIDS EXPORT ATP-BINDING PROTEIN TAGH"/>
    <property type="match status" value="1"/>
</dbReference>
<dbReference type="PROSITE" id="PS50893">
    <property type="entry name" value="ABC_TRANSPORTER_2"/>
    <property type="match status" value="1"/>
</dbReference>
<dbReference type="GO" id="GO:0016020">
    <property type="term" value="C:membrane"/>
    <property type="evidence" value="ECO:0007669"/>
    <property type="project" value="InterPro"/>
</dbReference>
<keyword evidence="4 6" id="KW-0067">ATP-binding</keyword>
<keyword evidence="3" id="KW-0547">Nucleotide-binding</keyword>
<sequence>MCSDIAVQTAHLSKSYHIYDTPRDRLWQLLSRGQKQFYREFWALRDVSLQLCKGETVGIIGRNGSGKSTLLQLICGTLSATSGSIESHGRVAALLELGSGFNHDFTGRENVYMNGAVLGLSRAEIDARFAQITDFATIGEFIDQPTKTYSSGMLVRLAFAVAVCVDPDILIVDEALAVGDASFQFKCLDRLEALTQQGTTLLFVSHDMAMVKRFCNRVIYLREGQVRASGSPEEMAELYLLEMRDEQRRWASGGAVAVAPKAFLAQQAGIAFGTDEGHIVAACFTNTDSLYSSFVYGETIQLRIETRVRESIELPTLSVTIQEARLLVIGGANLPLHLEAAHNGWRKATLNVRFPANLAAGKYHITLKLMNGHLEETAQLIEKQVALLAFDTLPGTREFLGFVDLGIEAGPAPHTNEPGVLQ</sequence>
<reference evidence="6 7" key="2">
    <citation type="submission" date="2017-10" db="EMBL/GenBank/DDBJ databases">
        <title>Bacterial endophytes that colonize and modify switchgrass growth.</title>
        <authorList>
            <person name="Debolt S."/>
        </authorList>
    </citation>
    <scope>NUCLEOTIDE SEQUENCE [LARGE SCALE GENOMIC DNA]</scope>
    <source>
        <strain evidence="6 7">A2-S9</strain>
    </source>
</reference>
<comment type="similarity">
    <text evidence="1">Belongs to the ABC transporter superfamily.</text>
</comment>
<dbReference type="InterPro" id="IPR003439">
    <property type="entry name" value="ABC_transporter-like_ATP-bd"/>
</dbReference>
<dbReference type="Proteomes" id="UP000221580">
    <property type="component" value="Unassembled WGS sequence"/>
</dbReference>
<accession>A0A7Z1GTU8</accession>
<comment type="caution">
    <text evidence="6">The sequence shown here is derived from an EMBL/GenBank/DDBJ whole genome shotgun (WGS) entry which is preliminary data.</text>
</comment>
<evidence type="ECO:0000313" key="7">
    <source>
        <dbReference type="Proteomes" id="UP000221580"/>
    </source>
</evidence>
<dbReference type="GO" id="GO:0016887">
    <property type="term" value="F:ATP hydrolysis activity"/>
    <property type="evidence" value="ECO:0007669"/>
    <property type="project" value="InterPro"/>
</dbReference>
<dbReference type="CDD" id="cd03220">
    <property type="entry name" value="ABC_KpsT_Wzt"/>
    <property type="match status" value="1"/>
</dbReference>
<evidence type="ECO:0000256" key="4">
    <source>
        <dbReference type="ARBA" id="ARBA00022840"/>
    </source>
</evidence>
<dbReference type="SUPFAM" id="SSF52540">
    <property type="entry name" value="P-loop containing nucleoside triphosphate hydrolases"/>
    <property type="match status" value="1"/>
</dbReference>
<gene>
    <name evidence="6" type="ORF">DM05_0789</name>
</gene>
<dbReference type="Gene3D" id="3.40.50.300">
    <property type="entry name" value="P-loop containing nucleotide triphosphate hydrolases"/>
    <property type="match status" value="1"/>
</dbReference>
<dbReference type="PROSITE" id="PS00211">
    <property type="entry name" value="ABC_TRANSPORTER_1"/>
    <property type="match status" value="1"/>
</dbReference>
<dbReference type="GO" id="GO:0005524">
    <property type="term" value="F:ATP binding"/>
    <property type="evidence" value="ECO:0007669"/>
    <property type="project" value="UniProtKB-KW"/>
</dbReference>
<evidence type="ECO:0000313" key="6">
    <source>
        <dbReference type="EMBL" id="PFG70473.1"/>
    </source>
</evidence>
<dbReference type="InterPro" id="IPR015860">
    <property type="entry name" value="ABC_transpr_TagH-like"/>
</dbReference>
<dbReference type="Pfam" id="PF00005">
    <property type="entry name" value="ABC_tran"/>
    <property type="match status" value="1"/>
</dbReference>
<dbReference type="CDD" id="cd10147">
    <property type="entry name" value="Wzt_C-like"/>
    <property type="match status" value="1"/>
</dbReference>